<name>A0ABM0MQF8_SACKO</name>
<feature type="transmembrane region" description="Helical" evidence="5">
    <location>
        <begin position="66"/>
        <end position="83"/>
    </location>
</feature>
<dbReference type="PANTHER" id="PTHR11662:SF454">
    <property type="entry name" value="SIALIN-LIKE"/>
    <property type="match status" value="1"/>
</dbReference>
<sequence>MVNNTGDEPPSSLDECGLNASDVENTEYGDFYWSSYEQGILLGAYFYGYVWTGILGGWMERKFGGYKVYGTSFLLASVVTMLTPASAWWGFWACFAMRFLLGFFQGVVFPSHHGMWGKWAPPLERSKLISYSSSGLLTLVWLAFWYWLVFDAPDDHPRISENERRYLLESIGENVVDKGWHVPWTSVFSSLQVWGLTIGHFCQNWGHYTLLTSLPIYLDQVLGFGLAANGFISSLTSLTLWIFMMFYGWLADVARQRRIMSTILVRRLLVSMGKLRFYYLLKVIVYIVNMGSVLIEPGCSTPGFKVNHVEIAPKYGGILFGITNTASTIAGFLAPLVVGILTDDQNTIEQWRIVFWIAGIIYCIGGVVLLATLKVDVLDWAIDPLSVKKEDEAIQVDMVELDFRTGHSNEIFHDEDRETIPCVSSDLVM</sequence>
<proteinExistence type="predicted"/>
<evidence type="ECO:0000259" key="6">
    <source>
        <dbReference type="PROSITE" id="PS50850"/>
    </source>
</evidence>
<feature type="transmembrane region" description="Helical" evidence="5">
    <location>
        <begin position="277"/>
        <end position="295"/>
    </location>
</feature>
<dbReference type="Gene3D" id="1.20.1250.20">
    <property type="entry name" value="MFS general substrate transporter like domains"/>
    <property type="match status" value="2"/>
</dbReference>
<dbReference type="InterPro" id="IPR020846">
    <property type="entry name" value="MFS_dom"/>
</dbReference>
<evidence type="ECO:0000256" key="4">
    <source>
        <dbReference type="ARBA" id="ARBA00023136"/>
    </source>
</evidence>
<dbReference type="SUPFAM" id="SSF103473">
    <property type="entry name" value="MFS general substrate transporter"/>
    <property type="match status" value="1"/>
</dbReference>
<dbReference type="GeneID" id="102803026"/>
<evidence type="ECO:0000256" key="5">
    <source>
        <dbReference type="SAM" id="Phobius"/>
    </source>
</evidence>
<dbReference type="RefSeq" id="XP_006822249.1">
    <property type="nucleotide sequence ID" value="XM_006822186.1"/>
</dbReference>
<feature type="transmembrane region" description="Helical" evidence="5">
    <location>
        <begin position="353"/>
        <end position="373"/>
    </location>
</feature>
<feature type="transmembrane region" description="Helical" evidence="5">
    <location>
        <begin position="128"/>
        <end position="148"/>
    </location>
</feature>
<feature type="transmembrane region" description="Helical" evidence="5">
    <location>
        <begin position="89"/>
        <end position="108"/>
    </location>
</feature>
<evidence type="ECO:0000313" key="7">
    <source>
        <dbReference type="Proteomes" id="UP000694865"/>
    </source>
</evidence>
<evidence type="ECO:0000313" key="8">
    <source>
        <dbReference type="RefSeq" id="XP_006822249.1"/>
    </source>
</evidence>
<dbReference type="InterPro" id="IPR050382">
    <property type="entry name" value="MFS_Na/Anion_cotransporter"/>
</dbReference>
<dbReference type="Proteomes" id="UP000694865">
    <property type="component" value="Unplaced"/>
</dbReference>
<feature type="transmembrane region" description="Helical" evidence="5">
    <location>
        <begin position="221"/>
        <end position="250"/>
    </location>
</feature>
<dbReference type="InterPro" id="IPR036259">
    <property type="entry name" value="MFS_trans_sf"/>
</dbReference>
<protein>
    <submittedName>
        <fullName evidence="8">Sialin-like</fullName>
    </submittedName>
</protein>
<comment type="subcellular location">
    <subcellularLocation>
        <location evidence="1">Membrane</location>
        <topology evidence="1">Multi-pass membrane protein</topology>
    </subcellularLocation>
</comment>
<keyword evidence="4 5" id="KW-0472">Membrane</keyword>
<keyword evidence="7" id="KW-1185">Reference proteome</keyword>
<evidence type="ECO:0000256" key="1">
    <source>
        <dbReference type="ARBA" id="ARBA00004141"/>
    </source>
</evidence>
<dbReference type="PANTHER" id="PTHR11662">
    <property type="entry name" value="SOLUTE CARRIER FAMILY 17"/>
    <property type="match status" value="1"/>
</dbReference>
<dbReference type="PROSITE" id="PS50850">
    <property type="entry name" value="MFS"/>
    <property type="match status" value="1"/>
</dbReference>
<keyword evidence="3 5" id="KW-1133">Transmembrane helix</keyword>
<feature type="transmembrane region" description="Helical" evidence="5">
    <location>
        <begin position="315"/>
        <end position="341"/>
    </location>
</feature>
<accession>A0ABM0MQF8</accession>
<gene>
    <name evidence="8" type="primary">LOC102803026</name>
</gene>
<reference evidence="8" key="1">
    <citation type="submission" date="2025-08" db="UniProtKB">
        <authorList>
            <consortium name="RefSeq"/>
        </authorList>
    </citation>
    <scope>IDENTIFICATION</scope>
    <source>
        <tissue evidence="8">Testes</tissue>
    </source>
</reference>
<keyword evidence="2 5" id="KW-0812">Transmembrane</keyword>
<dbReference type="InterPro" id="IPR011701">
    <property type="entry name" value="MFS"/>
</dbReference>
<dbReference type="Pfam" id="PF07690">
    <property type="entry name" value="MFS_1"/>
    <property type="match status" value="1"/>
</dbReference>
<organism evidence="7 8">
    <name type="scientific">Saccoglossus kowalevskii</name>
    <name type="common">Acorn worm</name>
    <dbReference type="NCBI Taxonomy" id="10224"/>
    <lineage>
        <taxon>Eukaryota</taxon>
        <taxon>Metazoa</taxon>
        <taxon>Hemichordata</taxon>
        <taxon>Enteropneusta</taxon>
        <taxon>Harrimaniidae</taxon>
        <taxon>Saccoglossus</taxon>
    </lineage>
</organism>
<feature type="domain" description="Major facilitator superfamily (MFS) profile" evidence="6">
    <location>
        <begin position="192"/>
        <end position="429"/>
    </location>
</feature>
<evidence type="ECO:0000256" key="2">
    <source>
        <dbReference type="ARBA" id="ARBA00022692"/>
    </source>
</evidence>
<evidence type="ECO:0000256" key="3">
    <source>
        <dbReference type="ARBA" id="ARBA00022989"/>
    </source>
</evidence>
<feature type="transmembrane region" description="Helical" evidence="5">
    <location>
        <begin position="40"/>
        <end position="59"/>
    </location>
</feature>